<sequence length="470" mass="53935">MKLIDQYIFKTYLRTLLTAFCILMLIFLLQSVWMYITELAGKDLELDIILKFLSYVSPRLVVLVLPLAILLSSIMVFGQLSENSEFSAMKSTGLSLQRIMRSLIYFTLFLGIIVFFFSNNVVTAAEFSFLNLRKNISKVKPTMAIAEGQFSEIGDFNIKVEEKYGNKGQYLTDVIVHQKKNKVGNYTVIKSKTGEITSESDSDILQLKLYDGNYYDEVINKDYRVSKSKPFVKSYFKEYMLNIDLSLINDVDFNQQESTNRYSMLNVRDLNTTIDSLVIKKKKDYQVIATKMHNRSNAKSLNSNIIPIVDEFKGKNVYDLFKPQKQKQLFDLGISSVNSTISILKSNMLIQARREKNINKHFMSLHDKFALSFACIILFFIGAPLGTIIRKGGYGFPMVISLILFLTYHFVGVFAKNLAEDTSISPILASWLSTIIMFPISVYLTNRATKDRSILNISEITEKFLQYFKR</sequence>
<evidence type="ECO:0000256" key="4">
    <source>
        <dbReference type="ARBA" id="ARBA00022989"/>
    </source>
</evidence>
<evidence type="ECO:0008006" key="8">
    <source>
        <dbReference type="Google" id="ProtNLM"/>
    </source>
</evidence>
<keyword evidence="3 6" id="KW-0812">Transmembrane</keyword>
<dbReference type="PANTHER" id="PTHR33529:SF6">
    <property type="entry name" value="YJGP_YJGQ FAMILY PERMEASE"/>
    <property type="match status" value="1"/>
</dbReference>
<protein>
    <recommendedName>
        <fullName evidence="8">Permease YjgP/YjgQ family protein</fullName>
    </recommendedName>
</protein>
<evidence type="ECO:0000256" key="6">
    <source>
        <dbReference type="SAM" id="Phobius"/>
    </source>
</evidence>
<feature type="transmembrane region" description="Helical" evidence="6">
    <location>
        <begin position="99"/>
        <end position="118"/>
    </location>
</feature>
<keyword evidence="5 6" id="KW-0472">Membrane</keyword>
<dbReference type="GO" id="GO:0043190">
    <property type="term" value="C:ATP-binding cassette (ABC) transporter complex"/>
    <property type="evidence" value="ECO:0007669"/>
    <property type="project" value="TreeGrafter"/>
</dbReference>
<dbReference type="Pfam" id="PF03739">
    <property type="entry name" value="LptF_LptG"/>
    <property type="match status" value="1"/>
</dbReference>
<gene>
    <name evidence="7" type="ORF">METZ01_LOCUS76987</name>
</gene>
<feature type="transmembrane region" description="Helical" evidence="6">
    <location>
        <begin position="369"/>
        <end position="389"/>
    </location>
</feature>
<evidence type="ECO:0000256" key="3">
    <source>
        <dbReference type="ARBA" id="ARBA00022692"/>
    </source>
</evidence>
<keyword evidence="2" id="KW-1003">Cell membrane</keyword>
<name>A0A381UBZ9_9ZZZZ</name>
<feature type="transmembrane region" description="Helical" evidence="6">
    <location>
        <begin position="56"/>
        <end position="78"/>
    </location>
</feature>
<organism evidence="7">
    <name type="scientific">marine metagenome</name>
    <dbReference type="NCBI Taxonomy" id="408172"/>
    <lineage>
        <taxon>unclassified sequences</taxon>
        <taxon>metagenomes</taxon>
        <taxon>ecological metagenomes</taxon>
    </lineage>
</organism>
<evidence type="ECO:0000256" key="1">
    <source>
        <dbReference type="ARBA" id="ARBA00004651"/>
    </source>
</evidence>
<evidence type="ECO:0000256" key="2">
    <source>
        <dbReference type="ARBA" id="ARBA00022475"/>
    </source>
</evidence>
<dbReference type="AlphaFoldDB" id="A0A381UBZ9"/>
<dbReference type="InterPro" id="IPR005495">
    <property type="entry name" value="LptG/LptF_permease"/>
</dbReference>
<feature type="transmembrane region" description="Helical" evidence="6">
    <location>
        <begin position="427"/>
        <end position="445"/>
    </location>
</feature>
<keyword evidence="4 6" id="KW-1133">Transmembrane helix</keyword>
<proteinExistence type="predicted"/>
<feature type="transmembrane region" description="Helical" evidence="6">
    <location>
        <begin position="396"/>
        <end position="415"/>
    </location>
</feature>
<feature type="transmembrane region" description="Helical" evidence="6">
    <location>
        <begin position="12"/>
        <end position="36"/>
    </location>
</feature>
<accession>A0A381UBZ9</accession>
<reference evidence="7" key="1">
    <citation type="submission" date="2018-05" db="EMBL/GenBank/DDBJ databases">
        <authorList>
            <person name="Lanie J.A."/>
            <person name="Ng W.-L."/>
            <person name="Kazmierczak K.M."/>
            <person name="Andrzejewski T.M."/>
            <person name="Davidsen T.M."/>
            <person name="Wayne K.J."/>
            <person name="Tettelin H."/>
            <person name="Glass J.I."/>
            <person name="Rusch D."/>
            <person name="Podicherti R."/>
            <person name="Tsui H.-C.T."/>
            <person name="Winkler M.E."/>
        </authorList>
    </citation>
    <scope>NUCLEOTIDE SEQUENCE</scope>
</reference>
<dbReference type="EMBL" id="UINC01005880">
    <property type="protein sequence ID" value="SVA24133.1"/>
    <property type="molecule type" value="Genomic_DNA"/>
</dbReference>
<evidence type="ECO:0000256" key="5">
    <source>
        <dbReference type="ARBA" id="ARBA00023136"/>
    </source>
</evidence>
<dbReference type="GO" id="GO:0015920">
    <property type="term" value="P:lipopolysaccharide transport"/>
    <property type="evidence" value="ECO:0007669"/>
    <property type="project" value="TreeGrafter"/>
</dbReference>
<dbReference type="PANTHER" id="PTHR33529">
    <property type="entry name" value="SLR0882 PROTEIN-RELATED"/>
    <property type="match status" value="1"/>
</dbReference>
<comment type="subcellular location">
    <subcellularLocation>
        <location evidence="1">Cell membrane</location>
        <topology evidence="1">Multi-pass membrane protein</topology>
    </subcellularLocation>
</comment>
<evidence type="ECO:0000313" key="7">
    <source>
        <dbReference type="EMBL" id="SVA24133.1"/>
    </source>
</evidence>